<reference evidence="1" key="1">
    <citation type="journal article" date="2014" name="Front. Microbiol.">
        <title>High frequency of phylogenetically diverse reductive dehalogenase-homologous genes in deep subseafloor sedimentary metagenomes.</title>
        <authorList>
            <person name="Kawai M."/>
            <person name="Futagami T."/>
            <person name="Toyoda A."/>
            <person name="Takaki Y."/>
            <person name="Nishi S."/>
            <person name="Hori S."/>
            <person name="Arai W."/>
            <person name="Tsubouchi T."/>
            <person name="Morono Y."/>
            <person name="Uchiyama I."/>
            <person name="Ito T."/>
            <person name="Fujiyama A."/>
            <person name="Inagaki F."/>
            <person name="Takami H."/>
        </authorList>
    </citation>
    <scope>NUCLEOTIDE SEQUENCE</scope>
    <source>
        <strain evidence="1">Expedition CK06-06</strain>
    </source>
</reference>
<dbReference type="InterPro" id="IPR011059">
    <property type="entry name" value="Metal-dep_hydrolase_composite"/>
</dbReference>
<comment type="caution">
    <text evidence="1">The sequence shown here is derived from an EMBL/GenBank/DDBJ whole genome shotgun (WGS) entry which is preliminary data.</text>
</comment>
<dbReference type="EMBL" id="BARS01052249">
    <property type="protein sequence ID" value="GAG52431.1"/>
    <property type="molecule type" value="Genomic_DNA"/>
</dbReference>
<protein>
    <recommendedName>
        <fullName evidence="2">Amidohydrolase 3 domain-containing protein</fullName>
    </recommendedName>
</protein>
<gene>
    <name evidence="1" type="ORF">S01H1_77708</name>
</gene>
<sequence>IEAVGNDITEPPDAVVIDLGGKFIYPGLIDLYTHYGISENLPEAPGSGSLNWNIAVHPERNAAEIFKPDENEAKALRKNGFTSVVTFPRKGIFRGYGTLVLLSDSSPNEAVLSGSIAQSISMHERTGSYPRSLQGRMALIRQTFLDAMWYSTAWEAYNKNPEGQNAPDTDLSLESLQPLTEGVRPAVFEAPDVPDIYRASMIAGEFGLNLWVRGCGSEYRRLKSVKDSGVRL</sequence>
<dbReference type="GO" id="GO:0016810">
    <property type="term" value="F:hydrolase activity, acting on carbon-nitrogen (but not peptide) bonds"/>
    <property type="evidence" value="ECO:0007669"/>
    <property type="project" value="InterPro"/>
</dbReference>
<dbReference type="SUPFAM" id="SSF51338">
    <property type="entry name" value="Composite domain of metallo-dependent hydrolases"/>
    <property type="match status" value="1"/>
</dbReference>
<evidence type="ECO:0008006" key="2">
    <source>
        <dbReference type="Google" id="ProtNLM"/>
    </source>
</evidence>
<accession>X0ZWK5</accession>
<name>X0ZWK5_9ZZZZ</name>
<dbReference type="AlphaFoldDB" id="X0ZWK5"/>
<feature type="non-terminal residue" evidence="1">
    <location>
        <position position="232"/>
    </location>
</feature>
<feature type="non-terminal residue" evidence="1">
    <location>
        <position position="1"/>
    </location>
</feature>
<evidence type="ECO:0000313" key="1">
    <source>
        <dbReference type="EMBL" id="GAG52431.1"/>
    </source>
</evidence>
<proteinExistence type="predicted"/>
<dbReference type="Gene3D" id="3.20.20.140">
    <property type="entry name" value="Metal-dependent hydrolases"/>
    <property type="match status" value="1"/>
</dbReference>
<organism evidence="1">
    <name type="scientific">marine sediment metagenome</name>
    <dbReference type="NCBI Taxonomy" id="412755"/>
    <lineage>
        <taxon>unclassified sequences</taxon>
        <taxon>metagenomes</taxon>
        <taxon>ecological metagenomes</taxon>
    </lineage>
</organism>